<dbReference type="AlphaFoldDB" id="A0A858BX23"/>
<proteinExistence type="predicted"/>
<accession>A0A858BX23</accession>
<keyword evidence="2" id="KW-1185">Reference proteome</keyword>
<dbReference type="KEGG" id="abut:Ami103574_15600"/>
<dbReference type="Proteomes" id="UP000466848">
    <property type="component" value="Chromosome"/>
</dbReference>
<gene>
    <name evidence="1" type="ORF">Ami103574_15600</name>
</gene>
<name>A0A858BX23_9FIRM</name>
<evidence type="ECO:0000313" key="2">
    <source>
        <dbReference type="Proteomes" id="UP000466848"/>
    </source>
</evidence>
<dbReference type="RefSeq" id="WP_163067866.1">
    <property type="nucleotide sequence ID" value="NZ_CP048649.1"/>
</dbReference>
<organism evidence="1 2">
    <name type="scientific">Aminipila butyrica</name>
    <dbReference type="NCBI Taxonomy" id="433296"/>
    <lineage>
        <taxon>Bacteria</taxon>
        <taxon>Bacillati</taxon>
        <taxon>Bacillota</taxon>
        <taxon>Clostridia</taxon>
        <taxon>Peptostreptococcales</taxon>
        <taxon>Anaerovoracaceae</taxon>
        <taxon>Aminipila</taxon>
    </lineage>
</organism>
<reference evidence="1 2" key="1">
    <citation type="submission" date="2020-02" db="EMBL/GenBank/DDBJ databases">
        <authorList>
            <person name="Kim Y.B."/>
            <person name="Roh S.W."/>
        </authorList>
    </citation>
    <scope>NUCLEOTIDE SEQUENCE [LARGE SCALE GENOMIC DNA]</scope>
    <source>
        <strain evidence="1 2">DSM 103574</strain>
    </source>
</reference>
<sequence>MENMKSQNSIILNQQNGLLEVGKALVPYMKRGSSYIVYDEGYLQDNDVILYVHTKASKAAATCRILWNKFNIKENIIYENPIAFLGIFGRNDSQIIMVNEKKIDIDTILCGRQIQVQASKNHAKITLDQETLKDNDCNGKLMIIDESRIKFLSSENLAGILEGERFPASIFFGENQISA</sequence>
<protein>
    <submittedName>
        <fullName evidence="1">Uncharacterized protein</fullName>
    </submittedName>
</protein>
<dbReference type="EMBL" id="CP048649">
    <property type="protein sequence ID" value="QIB70631.1"/>
    <property type="molecule type" value="Genomic_DNA"/>
</dbReference>
<evidence type="ECO:0000313" key="1">
    <source>
        <dbReference type="EMBL" id="QIB70631.1"/>
    </source>
</evidence>